<protein>
    <recommendedName>
        <fullName evidence="1">Glycoamylase-like domain-containing protein</fullName>
    </recommendedName>
</protein>
<keyword evidence="3" id="KW-1185">Reference proteome</keyword>
<reference evidence="2 3" key="1">
    <citation type="submission" date="2020-08" db="EMBL/GenBank/DDBJ databases">
        <title>Genomic Encyclopedia of Type Strains, Phase IV (KMG-IV): sequencing the most valuable type-strain genomes for metagenomic binning, comparative biology and taxonomic classification.</title>
        <authorList>
            <person name="Goeker M."/>
        </authorList>
    </citation>
    <scope>NUCLEOTIDE SEQUENCE [LARGE SCALE GENOMIC DNA]</scope>
    <source>
        <strain evidence="2 3">DSM 25966</strain>
    </source>
</reference>
<evidence type="ECO:0000259" key="1">
    <source>
        <dbReference type="Pfam" id="PF10091"/>
    </source>
</evidence>
<dbReference type="Gene3D" id="1.50.10.140">
    <property type="match status" value="1"/>
</dbReference>
<gene>
    <name evidence="2" type="ORF">GGR25_004926</name>
</gene>
<dbReference type="RefSeq" id="WP_343068163.1">
    <property type="nucleotide sequence ID" value="NZ_JACIDS010000009.1"/>
</dbReference>
<name>A0A840B088_9HYPH</name>
<organism evidence="2 3">
    <name type="scientific">Kaistia hirudinis</name>
    <dbReference type="NCBI Taxonomy" id="1293440"/>
    <lineage>
        <taxon>Bacteria</taxon>
        <taxon>Pseudomonadati</taxon>
        <taxon>Pseudomonadota</taxon>
        <taxon>Alphaproteobacteria</taxon>
        <taxon>Hyphomicrobiales</taxon>
        <taxon>Kaistiaceae</taxon>
        <taxon>Kaistia</taxon>
    </lineage>
</organism>
<dbReference type="Proteomes" id="UP000553963">
    <property type="component" value="Unassembled WGS sequence"/>
</dbReference>
<accession>A0A840B088</accession>
<comment type="caution">
    <text evidence="2">The sequence shown here is derived from an EMBL/GenBank/DDBJ whole genome shotgun (WGS) entry which is preliminary data.</text>
</comment>
<dbReference type="Pfam" id="PF10091">
    <property type="entry name" value="Glycoamylase"/>
    <property type="match status" value="1"/>
</dbReference>
<evidence type="ECO:0000313" key="2">
    <source>
        <dbReference type="EMBL" id="MBB3933846.1"/>
    </source>
</evidence>
<proteinExistence type="predicted"/>
<dbReference type="InterPro" id="IPR016883">
    <property type="entry name" value="UCP028431"/>
</dbReference>
<feature type="domain" description="Glycoamylase-like" evidence="1">
    <location>
        <begin position="188"/>
        <end position="403"/>
    </location>
</feature>
<dbReference type="AlphaFoldDB" id="A0A840B088"/>
<sequence>MMAKTGQRTARDGATLDDEALLDKVQRQTFRYFWDFGHPVSGLARDRFGGDDEWTATGGTGFGAMAIIVAAERGWIERSEAVERLHRIVGFLQRADSYHGAFPHFLNGSTGRTIRFWGKDDGADIVETALLLQGLLAAEVYFDGDGREAALRGKIAGLARSVEWNWFTQGGREALYWHWSPNNGFAMNHELLGWNECLIVFVLAAGSEDYAIGPRVYHNGYAQSRTFINRRRHEGIELPLGPDGGGPLFFAHYSFCGLDPRGLTDAYTDYWRQNLAHARINYEYCVRNPKGYAGYGPDCWGLTASDSVHGYSAHAPDNDLGVIAPTAALSSLPYLPDEAMRALRHFHDDLGERIWRDLGFVDAFSETEDWYATTHLAIDQGPIIAMIENHRTGLLWKLVMRHPQVRRGLERLGFTSPHIVGV</sequence>
<evidence type="ECO:0000313" key="3">
    <source>
        <dbReference type="Proteomes" id="UP000553963"/>
    </source>
</evidence>
<dbReference type="InterPro" id="IPR019282">
    <property type="entry name" value="Glycoamylase-like_cons_dom"/>
</dbReference>
<dbReference type="EMBL" id="JACIDS010000009">
    <property type="protein sequence ID" value="MBB3933846.1"/>
    <property type="molecule type" value="Genomic_DNA"/>
</dbReference>
<dbReference type="PIRSF" id="PIRSF028431">
    <property type="entry name" value="UCP028431"/>
    <property type="match status" value="1"/>
</dbReference>